<evidence type="ECO:0000313" key="10">
    <source>
        <dbReference type="Proteomes" id="UP000694846"/>
    </source>
</evidence>
<keyword evidence="4" id="KW-0677">Repeat</keyword>
<comment type="function">
    <text evidence="7">Secretory protein that plays a role in various cellular processes. Acts as a chemorepellent acting on gonadotropin-releasing hormone (GnRH) expressing neurons regulating their migration to the hypothalamus. Also promotes neuron migration, growth and survival as well as neurite outgrowth and is involved in the development of the olfactory system. May also act through the regulation of growth factors activity and downstream signaling. Also regulates extracellular matrix assembly and cell adhesiveness. Promotes endothelial cell survival, vessel formation and plays an important role in the process of revascularization through NOS3-dependent mechanisms.</text>
</comment>
<dbReference type="RefSeq" id="XP_025412475.1">
    <property type="nucleotide sequence ID" value="XM_025556690.1"/>
</dbReference>
<dbReference type="GeneID" id="112684952"/>
<dbReference type="InterPro" id="IPR045805">
    <property type="entry name" value="NDNF_C"/>
</dbReference>
<evidence type="ECO:0000256" key="3">
    <source>
        <dbReference type="ARBA" id="ARBA00022729"/>
    </source>
</evidence>
<keyword evidence="5" id="KW-0325">Glycoprotein</keyword>
<dbReference type="AlphaFoldDB" id="A0A8B8FQ39"/>
<dbReference type="InterPro" id="IPR055271">
    <property type="entry name" value="NDNF_Fn(III)_1"/>
</dbReference>
<organism evidence="10 11">
    <name type="scientific">Sipha flava</name>
    <name type="common">yellow sugarcane aphid</name>
    <dbReference type="NCBI Taxonomy" id="143950"/>
    <lineage>
        <taxon>Eukaryota</taxon>
        <taxon>Metazoa</taxon>
        <taxon>Ecdysozoa</taxon>
        <taxon>Arthropoda</taxon>
        <taxon>Hexapoda</taxon>
        <taxon>Insecta</taxon>
        <taxon>Pterygota</taxon>
        <taxon>Neoptera</taxon>
        <taxon>Paraneoptera</taxon>
        <taxon>Hemiptera</taxon>
        <taxon>Sternorrhyncha</taxon>
        <taxon>Aphidomorpha</taxon>
        <taxon>Aphidoidea</taxon>
        <taxon>Aphididae</taxon>
        <taxon>Sipha</taxon>
    </lineage>
</organism>
<dbReference type="SUPFAM" id="SSF49265">
    <property type="entry name" value="Fibronectin type III"/>
    <property type="match status" value="1"/>
</dbReference>
<accession>A0A8B8FQ39</accession>
<evidence type="ECO:0000256" key="1">
    <source>
        <dbReference type="ARBA" id="ARBA00004613"/>
    </source>
</evidence>
<evidence type="ECO:0000256" key="8">
    <source>
        <dbReference type="SAM" id="SignalP"/>
    </source>
</evidence>
<evidence type="ECO:0000256" key="4">
    <source>
        <dbReference type="ARBA" id="ARBA00022737"/>
    </source>
</evidence>
<dbReference type="OrthoDB" id="9872501at2759"/>
<dbReference type="InterPro" id="IPR013783">
    <property type="entry name" value="Ig-like_fold"/>
</dbReference>
<feature type="signal peptide" evidence="8">
    <location>
        <begin position="1"/>
        <end position="22"/>
    </location>
</feature>
<dbReference type="Pfam" id="PF10179">
    <property type="entry name" value="NDNF"/>
    <property type="match status" value="1"/>
</dbReference>
<gene>
    <name evidence="11" type="primary">LOC112684952</name>
</gene>
<reference evidence="11" key="1">
    <citation type="submission" date="2025-08" db="UniProtKB">
        <authorList>
            <consortium name="RefSeq"/>
        </authorList>
    </citation>
    <scope>IDENTIFICATION</scope>
    <source>
        <tissue evidence="11">Whole body</tissue>
    </source>
</reference>
<dbReference type="SMART" id="SM00060">
    <property type="entry name" value="FN3"/>
    <property type="match status" value="2"/>
</dbReference>
<keyword evidence="3 8" id="KW-0732">Signal</keyword>
<feature type="chain" id="PRO_5034390261" description="Protein NDNF" evidence="8">
    <location>
        <begin position="23"/>
        <end position="532"/>
    </location>
</feature>
<evidence type="ECO:0000256" key="7">
    <source>
        <dbReference type="ARBA" id="ARBA00046135"/>
    </source>
</evidence>
<dbReference type="GO" id="GO:0005576">
    <property type="term" value="C:extracellular region"/>
    <property type="evidence" value="ECO:0007669"/>
    <property type="project" value="UniProtKB-SubCell"/>
</dbReference>
<evidence type="ECO:0000259" key="9">
    <source>
        <dbReference type="SMART" id="SM00060"/>
    </source>
</evidence>
<dbReference type="Proteomes" id="UP000694846">
    <property type="component" value="Unplaced"/>
</dbReference>
<dbReference type="Pfam" id="PF19433">
    <property type="entry name" value="NDNF_C"/>
    <property type="match status" value="1"/>
</dbReference>
<keyword evidence="2" id="KW-0964">Secreted</keyword>
<dbReference type="PANTHER" id="PTHR14619:SF3">
    <property type="entry name" value="PROTEIN NDNF"/>
    <property type="match status" value="1"/>
</dbReference>
<dbReference type="InterPro" id="IPR003961">
    <property type="entry name" value="FN3_dom"/>
</dbReference>
<dbReference type="PANTHER" id="PTHR14619">
    <property type="entry name" value="NEURON-DERIVED NEUROTROPHIC FACTOR"/>
    <property type="match status" value="1"/>
</dbReference>
<feature type="domain" description="Fibronectin type-III" evidence="9">
    <location>
        <begin position="166"/>
        <end position="272"/>
    </location>
</feature>
<evidence type="ECO:0000256" key="5">
    <source>
        <dbReference type="ARBA" id="ARBA00023180"/>
    </source>
</evidence>
<evidence type="ECO:0000256" key="2">
    <source>
        <dbReference type="ARBA" id="ARBA00022525"/>
    </source>
</evidence>
<keyword evidence="10" id="KW-1185">Reference proteome</keyword>
<comment type="subcellular location">
    <subcellularLocation>
        <location evidence="1">Secreted</location>
    </subcellularLocation>
</comment>
<feature type="domain" description="Fibronectin type-III" evidence="9">
    <location>
        <begin position="402"/>
        <end position="516"/>
    </location>
</feature>
<dbReference type="InterPro" id="IPR036116">
    <property type="entry name" value="FN3_sf"/>
</dbReference>
<evidence type="ECO:0000313" key="11">
    <source>
        <dbReference type="RefSeq" id="XP_025412475.1"/>
    </source>
</evidence>
<dbReference type="Gene3D" id="2.60.40.10">
    <property type="entry name" value="Immunoglobulins"/>
    <property type="match status" value="1"/>
</dbReference>
<dbReference type="InterPro" id="IPR019326">
    <property type="entry name" value="NDNF"/>
</dbReference>
<sequence>MEMMIMRLWLAVLIAELLTVVATKSPIDDLLPHSRTIPNTTLNLDLIPQDIPSERLVTKFKTVFHFLIHQDTDQNLCVTVSPNKTRINWKLKFIPNKYKQKIILGNNKSSNLGVELVEYTGVSTPVTYDHQATRGLYEITAQTIDVESNITFYVTLRPNSLIRKFDIPPNKLTVKSNGQRVSLKWNPSHIDQHFTQYSLVISTSNIYSTFLEAKHQLEEKLKRNVTHKSDKTDYRLEIHHLGFHTNYTLTDLIYDRTYYFTVFALNEMRVYTQYASTTFKYQKPKPFALKDAKPRIENLRAHSGKASFRYKVGNRSREPGAEPNKLFWYVMTCDGVVNVEIRCRKTLLVKKRVFGYEKIVLDNTKYGERYVLKVETVSLDETQRVKSIEVMATVRPRMFPMPDMPSDLRIQQYVKPDDCHSVTIGWLPAKSNEDLQYCVYLQNDIPNNSVDFSAKQDQCGLSYGRNWRGNYQRYRCWYTGEKECVYMLASVEKVLKLKSSTTYVIRVTVTKPRGRTLSYDLLKLDTNSCGLN</sequence>
<proteinExistence type="predicted"/>
<name>A0A8B8FQ39_9HEMI</name>
<evidence type="ECO:0000256" key="6">
    <source>
        <dbReference type="ARBA" id="ARBA00024096"/>
    </source>
</evidence>
<protein>
    <recommendedName>
        <fullName evidence="6">Protein NDNF</fullName>
    </recommendedName>
</protein>